<evidence type="ECO:0000313" key="3">
    <source>
        <dbReference type="Proteomes" id="UP000765509"/>
    </source>
</evidence>
<feature type="compositionally biased region" description="Low complexity" evidence="1">
    <location>
        <begin position="234"/>
        <end position="244"/>
    </location>
</feature>
<protein>
    <submittedName>
        <fullName evidence="2">Uncharacterized protein</fullName>
    </submittedName>
</protein>
<dbReference type="Proteomes" id="UP000765509">
    <property type="component" value="Unassembled WGS sequence"/>
</dbReference>
<evidence type="ECO:0000256" key="1">
    <source>
        <dbReference type="SAM" id="MobiDB-lite"/>
    </source>
</evidence>
<feature type="region of interest" description="Disordered" evidence="1">
    <location>
        <begin position="232"/>
        <end position="254"/>
    </location>
</feature>
<evidence type="ECO:0000313" key="2">
    <source>
        <dbReference type="EMBL" id="MBW0543675.1"/>
    </source>
</evidence>
<accession>A0A9Q3FN20</accession>
<proteinExistence type="predicted"/>
<organism evidence="2 3">
    <name type="scientific">Austropuccinia psidii MF-1</name>
    <dbReference type="NCBI Taxonomy" id="1389203"/>
    <lineage>
        <taxon>Eukaryota</taxon>
        <taxon>Fungi</taxon>
        <taxon>Dikarya</taxon>
        <taxon>Basidiomycota</taxon>
        <taxon>Pucciniomycotina</taxon>
        <taxon>Pucciniomycetes</taxon>
        <taxon>Pucciniales</taxon>
        <taxon>Sphaerophragmiaceae</taxon>
        <taxon>Austropuccinia</taxon>
    </lineage>
</organism>
<sequence length="263" mass="28255">MLVILSNKHTRNAFLLSNPSGHAARGVPAQDTLASTPLCSTMMKAFPSGKGGQDLKQAGSNASTSLSLTPQVLIFPTPLLGHHSMVTSLLDWSEVIIQSMKDGNGKRTFELGPIVTIYSRLPIEKNPLNPLQEDTPIPRMTQEKNLQQPTPGLSGTRCSEDFFRIPSHEDKDLTCEAEPEEAPAQSMEEPFAHRTTPPSVIIINDTPIGSPPPSTSAVVTSLEIPPIAAHNTTASSPAAQSSPQSEDEAQQEFTDLCPTLMIL</sequence>
<name>A0A9Q3FN20_9BASI</name>
<dbReference type="EMBL" id="AVOT02048434">
    <property type="protein sequence ID" value="MBW0543675.1"/>
    <property type="molecule type" value="Genomic_DNA"/>
</dbReference>
<gene>
    <name evidence="2" type="ORF">O181_083390</name>
</gene>
<reference evidence="2" key="1">
    <citation type="submission" date="2021-03" db="EMBL/GenBank/DDBJ databases">
        <title>Draft genome sequence of rust myrtle Austropuccinia psidii MF-1, a brazilian biotype.</title>
        <authorList>
            <person name="Quecine M.C."/>
            <person name="Pachon D.M.R."/>
            <person name="Bonatelli M.L."/>
            <person name="Correr F.H."/>
            <person name="Franceschini L.M."/>
            <person name="Leite T.F."/>
            <person name="Margarido G.R.A."/>
            <person name="Almeida C.A."/>
            <person name="Ferrarezi J.A."/>
            <person name="Labate C.A."/>
        </authorList>
    </citation>
    <scope>NUCLEOTIDE SEQUENCE</scope>
    <source>
        <strain evidence="2">MF-1</strain>
    </source>
</reference>
<comment type="caution">
    <text evidence="2">The sequence shown here is derived from an EMBL/GenBank/DDBJ whole genome shotgun (WGS) entry which is preliminary data.</text>
</comment>
<dbReference type="AlphaFoldDB" id="A0A9Q3FN20"/>
<keyword evidence="3" id="KW-1185">Reference proteome</keyword>